<evidence type="ECO:0000313" key="15">
    <source>
        <dbReference type="Proteomes" id="UP000006701"/>
    </source>
</evidence>
<feature type="region of interest" description="Disordered" evidence="11">
    <location>
        <begin position="278"/>
        <end position="348"/>
    </location>
</feature>
<feature type="domain" description="PI31 proteasome regulator N-terminal" evidence="13">
    <location>
        <begin position="27"/>
        <end position="174"/>
    </location>
</feature>
<dbReference type="KEGG" id="act:ACLA_084570"/>
<keyword evidence="5" id="KW-0963">Cytoplasm</keyword>
<keyword evidence="7" id="KW-0256">Endoplasmic reticulum</keyword>
<evidence type="ECO:0000256" key="9">
    <source>
        <dbReference type="ARBA" id="ARBA00022990"/>
    </source>
</evidence>
<dbReference type="PANTHER" id="PTHR13266">
    <property type="entry name" value="PROTEASOME INHIBITOR"/>
    <property type="match status" value="1"/>
</dbReference>
<evidence type="ECO:0000256" key="11">
    <source>
        <dbReference type="SAM" id="MobiDB-lite"/>
    </source>
</evidence>
<name>A1CTX5_ASPCL</name>
<feature type="domain" description="PI31 proteasome regulator C-terminal" evidence="12">
    <location>
        <begin position="258"/>
        <end position="322"/>
    </location>
</feature>
<dbReference type="GO" id="GO:0004866">
    <property type="term" value="F:endopeptidase inhibitor activity"/>
    <property type="evidence" value="ECO:0007669"/>
    <property type="project" value="InterPro"/>
</dbReference>
<evidence type="ECO:0000256" key="7">
    <source>
        <dbReference type="ARBA" id="ARBA00022824"/>
    </source>
</evidence>
<dbReference type="HOGENOM" id="CLU_044125_2_0_1"/>
<evidence type="ECO:0000256" key="8">
    <source>
        <dbReference type="ARBA" id="ARBA00022942"/>
    </source>
</evidence>
<sequence>MANRLTVDNVVALAVRALRGENDDQLSLNSPYEVIALIGHACMKALDFRLLGLGEEHNIESSTESETLPAEWNASDTYTFRYAHSQSSMQYLLKISRLGNNAVVLALALGDDKTSSFDLPIKDYISQSALPIPPTADLAKALKEVFVSEQRLHDLIGMFKTNVIQKLAPGLYKEGYEDTSQAIRERQQERPPRYDPLRDDTLPQPARPYPFDDPLAAGPRRPAPPGDFAPPGFEDEYEIYRPPRGYPPGNSGRNPMNYGDRDLYPAGLGPNDPIRGGVGPGLGGGGGGGMHPTFDDPLFGGRGGQGYDPQAPPGSRYDPVGPGGAPSGRGRGPFGGGGFGGGFGGDII</sequence>
<comment type="subcellular location">
    <subcellularLocation>
        <location evidence="2">Cytoplasm</location>
    </subcellularLocation>
    <subcellularLocation>
        <location evidence="1">Endoplasmic reticulum</location>
    </subcellularLocation>
</comment>
<keyword evidence="9" id="KW-0007">Acetylation</keyword>
<dbReference type="EMBL" id="DS027060">
    <property type="protein sequence ID" value="EAW06762.1"/>
    <property type="molecule type" value="Genomic_DNA"/>
</dbReference>
<dbReference type="OrthoDB" id="68090at2759"/>
<organism evidence="14 15">
    <name type="scientific">Aspergillus clavatus (strain ATCC 1007 / CBS 513.65 / DSM 816 / NCTC 3887 / NRRL 1 / QM 1276 / 107)</name>
    <dbReference type="NCBI Taxonomy" id="344612"/>
    <lineage>
        <taxon>Eukaryota</taxon>
        <taxon>Fungi</taxon>
        <taxon>Dikarya</taxon>
        <taxon>Ascomycota</taxon>
        <taxon>Pezizomycotina</taxon>
        <taxon>Eurotiomycetes</taxon>
        <taxon>Eurotiomycetidae</taxon>
        <taxon>Eurotiales</taxon>
        <taxon>Aspergillaceae</taxon>
        <taxon>Aspergillus</taxon>
        <taxon>Aspergillus subgen. Fumigati</taxon>
    </lineage>
</organism>
<dbReference type="VEuPathDB" id="FungiDB:ACLA_084570"/>
<keyword evidence="8" id="KW-0647">Proteasome</keyword>
<evidence type="ECO:0000256" key="4">
    <source>
        <dbReference type="ARBA" id="ARBA00022481"/>
    </source>
</evidence>
<gene>
    <name evidence="14" type="ORF">ACLA_084570</name>
</gene>
<dbReference type="InterPro" id="IPR045128">
    <property type="entry name" value="PI31-like"/>
</dbReference>
<evidence type="ECO:0000256" key="6">
    <source>
        <dbReference type="ARBA" id="ARBA00022553"/>
    </source>
</evidence>
<dbReference type="Pfam" id="PF11566">
    <property type="entry name" value="PI31_Prot_N"/>
    <property type="match status" value="1"/>
</dbReference>
<feature type="region of interest" description="Disordered" evidence="11">
    <location>
        <begin position="178"/>
        <end position="259"/>
    </location>
</feature>
<dbReference type="GO" id="GO:0000502">
    <property type="term" value="C:proteasome complex"/>
    <property type="evidence" value="ECO:0007669"/>
    <property type="project" value="UniProtKB-KW"/>
</dbReference>
<dbReference type="GO" id="GO:0005783">
    <property type="term" value="C:endoplasmic reticulum"/>
    <property type="evidence" value="ECO:0007669"/>
    <property type="project" value="UniProtKB-SubCell"/>
</dbReference>
<evidence type="ECO:0000256" key="2">
    <source>
        <dbReference type="ARBA" id="ARBA00004496"/>
    </source>
</evidence>
<evidence type="ECO:0000256" key="1">
    <source>
        <dbReference type="ARBA" id="ARBA00004240"/>
    </source>
</evidence>
<dbReference type="Gene3D" id="3.40.1000.30">
    <property type="match status" value="1"/>
</dbReference>
<comment type="similarity">
    <text evidence="3">Belongs to the proteasome inhibitor PI31 family.</text>
</comment>
<evidence type="ECO:0000313" key="14">
    <source>
        <dbReference type="EMBL" id="EAW06762.1"/>
    </source>
</evidence>
<evidence type="ECO:0000259" key="12">
    <source>
        <dbReference type="Pfam" id="PF08577"/>
    </source>
</evidence>
<feature type="compositionally biased region" description="Gly residues" evidence="11">
    <location>
        <begin position="278"/>
        <end position="290"/>
    </location>
</feature>
<keyword evidence="4" id="KW-0488">Methylation</keyword>
<reference evidence="14 15" key="1">
    <citation type="journal article" date="2008" name="PLoS Genet.">
        <title>Genomic islands in the pathogenic filamentous fungus Aspergillus fumigatus.</title>
        <authorList>
            <person name="Fedorova N.D."/>
            <person name="Khaldi N."/>
            <person name="Joardar V.S."/>
            <person name="Maiti R."/>
            <person name="Amedeo P."/>
            <person name="Anderson M.J."/>
            <person name="Crabtree J."/>
            <person name="Silva J.C."/>
            <person name="Badger J.H."/>
            <person name="Albarraq A."/>
            <person name="Angiuoli S."/>
            <person name="Bussey H."/>
            <person name="Bowyer P."/>
            <person name="Cotty P.J."/>
            <person name="Dyer P.S."/>
            <person name="Egan A."/>
            <person name="Galens K."/>
            <person name="Fraser-Liggett C.M."/>
            <person name="Haas B.J."/>
            <person name="Inman J.M."/>
            <person name="Kent R."/>
            <person name="Lemieux S."/>
            <person name="Malavazi I."/>
            <person name="Orvis J."/>
            <person name="Roemer T."/>
            <person name="Ronning C.M."/>
            <person name="Sundaram J.P."/>
            <person name="Sutton G."/>
            <person name="Turner G."/>
            <person name="Venter J.C."/>
            <person name="White O.R."/>
            <person name="Whitty B.R."/>
            <person name="Youngman P."/>
            <person name="Wolfe K.H."/>
            <person name="Goldman G.H."/>
            <person name="Wortman J.R."/>
            <person name="Jiang B."/>
            <person name="Denning D.W."/>
            <person name="Nierman W.C."/>
        </authorList>
    </citation>
    <scope>NUCLEOTIDE SEQUENCE [LARGE SCALE GENOMIC DNA]</scope>
    <source>
        <strain evidence="15">ATCC 1007 / CBS 513.65 / DSM 816 / NCTC 3887 / NRRL 1</strain>
    </source>
</reference>
<evidence type="ECO:0000256" key="5">
    <source>
        <dbReference type="ARBA" id="ARBA00022490"/>
    </source>
</evidence>
<proteinExistence type="inferred from homology"/>
<dbReference type="GO" id="GO:0043161">
    <property type="term" value="P:proteasome-mediated ubiquitin-dependent protein catabolic process"/>
    <property type="evidence" value="ECO:0007669"/>
    <property type="project" value="InterPro"/>
</dbReference>
<evidence type="ECO:0000256" key="10">
    <source>
        <dbReference type="ARBA" id="ARBA00024805"/>
    </source>
</evidence>
<dbReference type="OMA" id="GHACMVA"/>
<feature type="compositionally biased region" description="Gly residues" evidence="11">
    <location>
        <begin position="321"/>
        <end position="348"/>
    </location>
</feature>
<dbReference type="STRING" id="344612.A1CTX5"/>
<accession>A1CTX5</accession>
<dbReference type="Pfam" id="PF08577">
    <property type="entry name" value="PI31_Prot_C"/>
    <property type="match status" value="1"/>
</dbReference>
<keyword evidence="6" id="KW-0597">Phosphoprotein</keyword>
<dbReference type="GeneID" id="4700496"/>
<dbReference type="InterPro" id="IPR013886">
    <property type="entry name" value="PI31_Prot_C"/>
</dbReference>
<feature type="compositionally biased region" description="Basic and acidic residues" evidence="11">
    <location>
        <begin position="183"/>
        <end position="201"/>
    </location>
</feature>
<dbReference type="RefSeq" id="XP_001268188.1">
    <property type="nucleotide sequence ID" value="XM_001268187.1"/>
</dbReference>
<dbReference type="AlphaFoldDB" id="A1CTX5"/>
<protein>
    <submittedName>
        <fullName evidence="14">Uncharacterized protein</fullName>
    </submittedName>
</protein>
<dbReference type="GO" id="GO:0070628">
    <property type="term" value="F:proteasome binding"/>
    <property type="evidence" value="ECO:0007669"/>
    <property type="project" value="InterPro"/>
</dbReference>
<dbReference type="InterPro" id="IPR021625">
    <property type="entry name" value="PI31_Prot_N"/>
</dbReference>
<dbReference type="Proteomes" id="UP000006701">
    <property type="component" value="Unassembled WGS sequence"/>
</dbReference>
<evidence type="ECO:0000259" key="13">
    <source>
        <dbReference type="Pfam" id="PF11566"/>
    </source>
</evidence>
<dbReference type="eggNOG" id="ENOG502S4YG">
    <property type="taxonomic scope" value="Eukaryota"/>
</dbReference>
<comment type="function">
    <text evidence="10">Plays an important role in control of proteasome function. Inhibits the hydrolysis of protein and peptide substrates by the 20S proteasome. Also inhibits the activation of the proteasome by the proteasome regulatory proteins PA700 and PA28.</text>
</comment>
<dbReference type="PANTHER" id="PTHR13266:SF1">
    <property type="entry name" value="PROTEASOME INHIBITOR PI31 SUBUNIT"/>
    <property type="match status" value="1"/>
</dbReference>
<keyword evidence="15" id="KW-1185">Reference proteome</keyword>
<evidence type="ECO:0000256" key="3">
    <source>
        <dbReference type="ARBA" id="ARBA00006405"/>
    </source>
</evidence>